<dbReference type="RefSeq" id="WP_092098221.1">
    <property type="nucleotide sequence ID" value="NZ_FOOT01000001.1"/>
</dbReference>
<dbReference type="STRING" id="1436961.SAMN05421739_101248"/>
<dbReference type="EMBL" id="FOOT01000001">
    <property type="protein sequence ID" value="SFF88677.1"/>
    <property type="molecule type" value="Genomic_DNA"/>
</dbReference>
<organism evidence="1 2">
    <name type="scientific">Pontibacter chinhatensis</name>
    <dbReference type="NCBI Taxonomy" id="1436961"/>
    <lineage>
        <taxon>Bacteria</taxon>
        <taxon>Pseudomonadati</taxon>
        <taxon>Bacteroidota</taxon>
        <taxon>Cytophagia</taxon>
        <taxon>Cytophagales</taxon>
        <taxon>Hymenobacteraceae</taxon>
        <taxon>Pontibacter</taxon>
    </lineage>
</organism>
<dbReference type="Proteomes" id="UP000198724">
    <property type="component" value="Unassembled WGS sequence"/>
</dbReference>
<accession>A0A1I2MGM1</accession>
<protein>
    <submittedName>
        <fullName evidence="1">Uncharacterized protein</fullName>
    </submittedName>
</protein>
<dbReference type="AlphaFoldDB" id="A0A1I2MGM1"/>
<evidence type="ECO:0000313" key="2">
    <source>
        <dbReference type="Proteomes" id="UP000198724"/>
    </source>
</evidence>
<reference evidence="2" key="1">
    <citation type="submission" date="2016-10" db="EMBL/GenBank/DDBJ databases">
        <authorList>
            <person name="Varghese N."/>
            <person name="Submissions S."/>
        </authorList>
    </citation>
    <scope>NUCLEOTIDE SEQUENCE [LARGE SCALE GENOMIC DNA]</scope>
    <source>
        <strain evidence="2">LP51</strain>
    </source>
</reference>
<evidence type="ECO:0000313" key="1">
    <source>
        <dbReference type="EMBL" id="SFF88677.1"/>
    </source>
</evidence>
<gene>
    <name evidence="1" type="ORF">SAMN05421739_101248</name>
</gene>
<proteinExistence type="predicted"/>
<name>A0A1I2MGM1_9BACT</name>
<sequence length="212" mass="23281">MTKLQADISHEFLKNFITETIYVVEGDMAAPVPETVPEEVDATSPATVAAPTPTIAPEPAPAKQGVHELPRIPKKEPVAEPKKYKVTGQNGKGVVVLVTLPENEFVQLTQLQFLQKILASIGLQPTDVAYVNNVSGEIALFEDLQKQLQVNYIISFASRIETSLPHERFTLYNPVTVGNVPVVFSQALNMLENNVEHKKLLWGALQKAFGLV</sequence>
<dbReference type="OrthoDB" id="850998at2"/>
<keyword evidence="2" id="KW-1185">Reference proteome</keyword>